<accession>A0A7S2HJZ2</accession>
<dbReference type="EMBL" id="HBGW01004108">
    <property type="protein sequence ID" value="CAD9492659.1"/>
    <property type="molecule type" value="Transcribed_RNA"/>
</dbReference>
<evidence type="ECO:0000256" key="1">
    <source>
        <dbReference type="ARBA" id="ARBA00022729"/>
    </source>
</evidence>
<dbReference type="GO" id="GO:0016787">
    <property type="term" value="F:hydrolase activity"/>
    <property type="evidence" value="ECO:0007669"/>
    <property type="project" value="UniProtKB-KW"/>
</dbReference>
<dbReference type="InterPro" id="IPR051558">
    <property type="entry name" value="Metallophosphoesterase_PAP"/>
</dbReference>
<evidence type="ECO:0008006" key="4">
    <source>
        <dbReference type="Google" id="ProtNLM"/>
    </source>
</evidence>
<reference evidence="3" key="1">
    <citation type="submission" date="2021-01" db="EMBL/GenBank/DDBJ databases">
        <authorList>
            <person name="Corre E."/>
            <person name="Pelletier E."/>
            <person name="Niang G."/>
            <person name="Scheremetjew M."/>
            <person name="Finn R."/>
            <person name="Kale V."/>
            <person name="Holt S."/>
            <person name="Cochrane G."/>
            <person name="Meng A."/>
            <person name="Brown T."/>
            <person name="Cohen L."/>
        </authorList>
    </citation>
    <scope>NUCLEOTIDE SEQUENCE</scope>
    <source>
        <strain evidence="3">RCC3387</strain>
    </source>
</reference>
<keyword evidence="1" id="KW-0732">Signal</keyword>
<evidence type="ECO:0000313" key="3">
    <source>
        <dbReference type="EMBL" id="CAD9492659.1"/>
    </source>
</evidence>
<name>A0A7S2HJZ2_9DINO</name>
<dbReference type="SUPFAM" id="SSF56300">
    <property type="entry name" value="Metallo-dependent phosphatases"/>
    <property type="match status" value="1"/>
</dbReference>
<dbReference type="PANTHER" id="PTHR10161">
    <property type="entry name" value="TARTRATE-RESISTANT ACID PHOSPHATASE TYPE 5"/>
    <property type="match status" value="1"/>
</dbReference>
<gene>
    <name evidence="3" type="ORF">BRAN1462_LOCUS2728</name>
</gene>
<dbReference type="AlphaFoldDB" id="A0A7S2HJZ2"/>
<organism evidence="3">
    <name type="scientific">Zooxanthella nutricula</name>
    <dbReference type="NCBI Taxonomy" id="1333877"/>
    <lineage>
        <taxon>Eukaryota</taxon>
        <taxon>Sar</taxon>
        <taxon>Alveolata</taxon>
        <taxon>Dinophyceae</taxon>
        <taxon>Peridiniales</taxon>
        <taxon>Peridiniales incertae sedis</taxon>
        <taxon>Zooxanthella</taxon>
    </lineage>
</organism>
<dbReference type="PANTHER" id="PTHR10161:SF14">
    <property type="entry name" value="TARTRATE-RESISTANT ACID PHOSPHATASE TYPE 5"/>
    <property type="match status" value="1"/>
</dbReference>
<dbReference type="InterPro" id="IPR029052">
    <property type="entry name" value="Metallo-depent_PP-like"/>
</dbReference>
<proteinExistence type="predicted"/>
<evidence type="ECO:0000256" key="2">
    <source>
        <dbReference type="ARBA" id="ARBA00022801"/>
    </source>
</evidence>
<dbReference type="Gene3D" id="3.60.21.10">
    <property type="match status" value="1"/>
</dbReference>
<protein>
    <recommendedName>
        <fullName evidence="4">Acid phosphatase</fullName>
    </recommendedName>
</protein>
<keyword evidence="2" id="KW-0378">Hydrolase</keyword>
<sequence>MGCDKPGPADVAGAESAWAWLEAQLMASTADFLWVAGHYPIYSAGQDGTNRMLVHRLLPLLGKYGAHYISGHDHMVEHIVSDGVEMFVTGMGRECCYRDSHRHTVPPGAMRYLLSGDGGRGPGVGPRPGSHVRGGFATMRFDDAAVVVFHDHAGAELYASPPIPPRRRALVV</sequence>